<dbReference type="STRING" id="2316362.A0A4Q2DF67"/>
<organism evidence="1 2">
    <name type="scientific">Candolleomyces aberdarensis</name>
    <dbReference type="NCBI Taxonomy" id="2316362"/>
    <lineage>
        <taxon>Eukaryota</taxon>
        <taxon>Fungi</taxon>
        <taxon>Dikarya</taxon>
        <taxon>Basidiomycota</taxon>
        <taxon>Agaricomycotina</taxon>
        <taxon>Agaricomycetes</taxon>
        <taxon>Agaricomycetidae</taxon>
        <taxon>Agaricales</taxon>
        <taxon>Agaricineae</taxon>
        <taxon>Psathyrellaceae</taxon>
        <taxon>Candolleomyces</taxon>
    </lineage>
</organism>
<accession>A0A4Q2DF67</accession>
<name>A0A4Q2DF67_9AGAR</name>
<sequence length="358" mass="40177">MAKPPKLGDSKKEDPWFWNVGRPKAMSEKEEREWQTELNRAKWFRDQAARDHAREEKEILEEEIHQEIKTFSTYALIWTQLANACLSDDPGKAFLGAHFSRKCLGSQSSECKDVKKVIKTAPNNLVMATPALFRLFPLFEEVHPDTEAANRGCVRIHTAPGYQALWEEHYIMRELQQDEQENESVLLQAGPSRSGNANSTHDDKTQGCSFNISSPISSSPTLPLPRSVLAQIALPGGASNPITISVPVLVVVWIKDNARYHKTLVVSRSNWTVCLNEHELELGACGIEVGDELQVYKPTLHRWSPVCWATILGPFTSASENLLLLCCSDVRRLRDFNLGQPIASHIPQWSTKGKGRAV</sequence>
<reference evidence="1 2" key="1">
    <citation type="submission" date="2019-01" db="EMBL/GenBank/DDBJ databases">
        <title>Draft genome sequence of Psathyrella aberdarensis IHI B618.</title>
        <authorList>
            <person name="Buettner E."/>
            <person name="Kellner H."/>
        </authorList>
    </citation>
    <scope>NUCLEOTIDE SEQUENCE [LARGE SCALE GENOMIC DNA]</scope>
    <source>
        <strain evidence="1 2">IHI B618</strain>
    </source>
</reference>
<dbReference type="Proteomes" id="UP000290288">
    <property type="component" value="Unassembled WGS sequence"/>
</dbReference>
<protein>
    <submittedName>
        <fullName evidence="1">Uncharacterized protein</fullName>
    </submittedName>
</protein>
<dbReference type="AlphaFoldDB" id="A0A4Q2DF67"/>
<gene>
    <name evidence="1" type="ORF">EST38_g8215</name>
</gene>
<keyword evidence="2" id="KW-1185">Reference proteome</keyword>
<evidence type="ECO:0000313" key="1">
    <source>
        <dbReference type="EMBL" id="RXW17631.1"/>
    </source>
</evidence>
<dbReference type="EMBL" id="SDEE01000325">
    <property type="protein sequence ID" value="RXW17631.1"/>
    <property type="molecule type" value="Genomic_DNA"/>
</dbReference>
<dbReference type="OrthoDB" id="10501401at2759"/>
<comment type="caution">
    <text evidence="1">The sequence shown here is derived from an EMBL/GenBank/DDBJ whole genome shotgun (WGS) entry which is preliminary data.</text>
</comment>
<evidence type="ECO:0000313" key="2">
    <source>
        <dbReference type="Proteomes" id="UP000290288"/>
    </source>
</evidence>
<proteinExistence type="predicted"/>